<protein>
    <submittedName>
        <fullName evidence="1">Uncharacterized protein</fullName>
    </submittedName>
</protein>
<dbReference type="Proteomes" id="UP001056120">
    <property type="component" value="Linkage Group LG16"/>
</dbReference>
<keyword evidence="2" id="KW-1185">Reference proteome</keyword>
<gene>
    <name evidence="1" type="ORF">L1987_48260</name>
</gene>
<evidence type="ECO:0000313" key="1">
    <source>
        <dbReference type="EMBL" id="KAI3773730.1"/>
    </source>
</evidence>
<accession>A0ACB9FRI4</accession>
<name>A0ACB9FRI4_9ASTR</name>
<organism evidence="1 2">
    <name type="scientific">Smallanthus sonchifolius</name>
    <dbReference type="NCBI Taxonomy" id="185202"/>
    <lineage>
        <taxon>Eukaryota</taxon>
        <taxon>Viridiplantae</taxon>
        <taxon>Streptophyta</taxon>
        <taxon>Embryophyta</taxon>
        <taxon>Tracheophyta</taxon>
        <taxon>Spermatophyta</taxon>
        <taxon>Magnoliopsida</taxon>
        <taxon>eudicotyledons</taxon>
        <taxon>Gunneridae</taxon>
        <taxon>Pentapetalae</taxon>
        <taxon>asterids</taxon>
        <taxon>campanulids</taxon>
        <taxon>Asterales</taxon>
        <taxon>Asteraceae</taxon>
        <taxon>Asteroideae</taxon>
        <taxon>Heliantheae alliance</taxon>
        <taxon>Millerieae</taxon>
        <taxon>Smallanthus</taxon>
    </lineage>
</organism>
<proteinExistence type="predicted"/>
<reference evidence="2" key="1">
    <citation type="journal article" date="2022" name="Mol. Ecol. Resour.">
        <title>The genomes of chicory, endive, great burdock and yacon provide insights into Asteraceae palaeo-polyploidization history and plant inulin production.</title>
        <authorList>
            <person name="Fan W."/>
            <person name="Wang S."/>
            <person name="Wang H."/>
            <person name="Wang A."/>
            <person name="Jiang F."/>
            <person name="Liu H."/>
            <person name="Zhao H."/>
            <person name="Xu D."/>
            <person name="Zhang Y."/>
        </authorList>
    </citation>
    <scope>NUCLEOTIDE SEQUENCE [LARGE SCALE GENOMIC DNA]</scope>
    <source>
        <strain evidence="2">cv. Yunnan</strain>
    </source>
</reference>
<evidence type="ECO:0000313" key="2">
    <source>
        <dbReference type="Proteomes" id="UP001056120"/>
    </source>
</evidence>
<dbReference type="EMBL" id="CM042033">
    <property type="protein sequence ID" value="KAI3773730.1"/>
    <property type="molecule type" value="Genomic_DNA"/>
</dbReference>
<comment type="caution">
    <text evidence="1">The sequence shown here is derived from an EMBL/GenBank/DDBJ whole genome shotgun (WGS) entry which is preliminary data.</text>
</comment>
<reference evidence="1 2" key="2">
    <citation type="journal article" date="2022" name="Mol. Ecol. Resour.">
        <title>The genomes of chicory, endive, great burdock and yacon provide insights into Asteraceae paleo-polyploidization history and plant inulin production.</title>
        <authorList>
            <person name="Fan W."/>
            <person name="Wang S."/>
            <person name="Wang H."/>
            <person name="Wang A."/>
            <person name="Jiang F."/>
            <person name="Liu H."/>
            <person name="Zhao H."/>
            <person name="Xu D."/>
            <person name="Zhang Y."/>
        </authorList>
    </citation>
    <scope>NUCLEOTIDE SEQUENCE [LARGE SCALE GENOMIC DNA]</scope>
    <source>
        <strain evidence="2">cv. Yunnan</strain>
        <tissue evidence="1">Leaves</tissue>
    </source>
</reference>
<sequence length="325" mass="35848">MLGKYLPLLKTPTETQGRSRVKEVKITNQGTKTHILPARSGKLRPTIEVKVVCIASTSIKEKKVRSLLLKRAMLTMFYTSRHLWKHPQGSQVNVITDQTAKEVVTWSKSLGKTKELPVDKKGKAKPYEEGATTRGSRFKMNPAAPRKVRFMHTLRTPPTSRHMEKAEETTPKKDDPYIIKEGRASPSLHTVAAASPSPSLSRAFASFATSPVADRGASPSLHTVAAASPSPSLSRAFASFATSPVADRLTSTLLVATSTLVVRFPRPFLSDQRDHASSMMLESFSDAISQWYVSFSYLPSSKHRLQKLTLVEDRLGKNLNALDPP</sequence>